<keyword evidence="1" id="KW-0472">Membrane</keyword>
<keyword evidence="1" id="KW-0812">Transmembrane</keyword>
<protein>
    <submittedName>
        <fullName evidence="2">Uncharacterized protein</fullName>
    </submittedName>
</protein>
<dbReference type="RefSeq" id="YP_009293136.1">
    <property type="nucleotide sequence ID" value="NC_031127.1"/>
</dbReference>
<feature type="transmembrane region" description="Helical" evidence="1">
    <location>
        <begin position="18"/>
        <end position="37"/>
    </location>
</feature>
<dbReference type="Proteomes" id="UP000203302">
    <property type="component" value="Segment"/>
</dbReference>
<dbReference type="KEGG" id="vg:29069290"/>
<evidence type="ECO:0000313" key="2">
    <source>
        <dbReference type="EMBL" id="ANZ49250.1"/>
    </source>
</evidence>
<proteinExistence type="predicted"/>
<evidence type="ECO:0000313" key="3">
    <source>
        <dbReference type="Proteomes" id="UP000203302"/>
    </source>
</evidence>
<keyword evidence="1" id="KW-1133">Transmembrane helix</keyword>
<dbReference type="GeneID" id="29069290"/>
<evidence type="ECO:0000256" key="1">
    <source>
        <dbReference type="SAM" id="Phobius"/>
    </source>
</evidence>
<organism evidence="2 3">
    <name type="scientific">Erwinia phage vB_EamM_Huxley</name>
    <dbReference type="NCBI Taxonomy" id="1883373"/>
    <lineage>
        <taxon>Viruses</taxon>
        <taxon>Duplodnaviria</taxon>
        <taxon>Heunggongvirae</taxon>
        <taxon>Uroviricota</taxon>
        <taxon>Caudoviricetes</taxon>
        <taxon>Chimalliviridae</taxon>
        <taxon>Machinavirus</taxon>
        <taxon>Machinavirus machina</taxon>
    </lineage>
</organism>
<gene>
    <name evidence="2" type="ORF">HUXLEY_168</name>
</gene>
<name>A0A1B2ID90_9CAUD</name>
<dbReference type="EMBL" id="KX397368">
    <property type="protein sequence ID" value="ANZ49250.1"/>
    <property type="molecule type" value="Genomic_DNA"/>
</dbReference>
<accession>A0A1B2ID90</accession>
<sequence>MNNSVPTKFFTEDDPPAYVLWGSIIGMVVLSMVKVALS</sequence>
<reference evidence="3" key="1">
    <citation type="submission" date="2016-06" db="EMBL/GenBank/DDBJ databases">
        <authorList>
            <person name="Berg J.A."/>
            <person name="Grossarth S.E."/>
            <person name="Jarvis T.M."/>
            <person name="Merrill B.D."/>
            <person name="Breakwell D.P."/>
            <person name="Hope S."/>
            <person name="Grose J.H."/>
        </authorList>
    </citation>
    <scope>NUCLEOTIDE SEQUENCE [LARGE SCALE GENOMIC DNA]</scope>
</reference>